<reference evidence="2 3" key="1">
    <citation type="submission" date="2016-10" db="EMBL/GenBank/DDBJ databases">
        <authorList>
            <person name="de Groot N.N."/>
        </authorList>
    </citation>
    <scope>NUCLEOTIDE SEQUENCE [LARGE SCALE GENOMIC DNA]</scope>
    <source>
        <strain evidence="2 3">DSM 44778</strain>
    </source>
</reference>
<organism evidence="2 3">
    <name type="scientific">Thermoflavimicrobium dichotomicum</name>
    <dbReference type="NCBI Taxonomy" id="46223"/>
    <lineage>
        <taxon>Bacteria</taxon>
        <taxon>Bacillati</taxon>
        <taxon>Bacillota</taxon>
        <taxon>Bacilli</taxon>
        <taxon>Bacillales</taxon>
        <taxon>Thermoactinomycetaceae</taxon>
        <taxon>Thermoflavimicrobium</taxon>
    </lineage>
</organism>
<keyword evidence="3" id="KW-1185">Reference proteome</keyword>
<dbReference type="OrthoDB" id="2990061at2"/>
<keyword evidence="1" id="KW-0472">Membrane</keyword>
<evidence type="ECO:0000256" key="1">
    <source>
        <dbReference type="SAM" id="Phobius"/>
    </source>
</evidence>
<evidence type="ECO:0000313" key="2">
    <source>
        <dbReference type="EMBL" id="SFI59378.1"/>
    </source>
</evidence>
<keyword evidence="1" id="KW-1133">Transmembrane helix</keyword>
<gene>
    <name evidence="2" type="ORF">SAMN05421852_10169</name>
</gene>
<name>A0A1I3JHC2_9BACL</name>
<feature type="transmembrane region" description="Helical" evidence="1">
    <location>
        <begin position="6"/>
        <end position="23"/>
    </location>
</feature>
<dbReference type="Proteomes" id="UP000199545">
    <property type="component" value="Unassembled WGS sequence"/>
</dbReference>
<keyword evidence="1" id="KW-0812">Transmembrane</keyword>
<accession>A0A1I3JHC2</accession>
<feature type="transmembrane region" description="Helical" evidence="1">
    <location>
        <begin position="30"/>
        <end position="47"/>
    </location>
</feature>
<dbReference type="AlphaFoldDB" id="A0A1I3JHC2"/>
<dbReference type="STRING" id="46223.SAMN05421852_10169"/>
<dbReference type="RefSeq" id="WP_093226998.1">
    <property type="nucleotide sequence ID" value="NZ_FORR01000001.1"/>
</dbReference>
<sequence length="101" mass="11921">MVAIYVLFMLISFFYGIHSLFVVQEPVYAVHMLIFSLYFFITIYEIYGKPFQLPVYYLVTLLLVADGVFQLFFIQSIFHGVISLLFAFSAWQSLKRLKAWK</sequence>
<evidence type="ECO:0000313" key="3">
    <source>
        <dbReference type="Proteomes" id="UP000199545"/>
    </source>
</evidence>
<feature type="transmembrane region" description="Helical" evidence="1">
    <location>
        <begin position="67"/>
        <end position="91"/>
    </location>
</feature>
<dbReference type="EMBL" id="FORR01000001">
    <property type="protein sequence ID" value="SFI59378.1"/>
    <property type="molecule type" value="Genomic_DNA"/>
</dbReference>
<protein>
    <submittedName>
        <fullName evidence="2">Uncharacterized protein</fullName>
    </submittedName>
</protein>
<proteinExistence type="predicted"/>